<dbReference type="Gene3D" id="3.30.379.10">
    <property type="entry name" value="Chitobiase/beta-hexosaminidase domain 2-like"/>
    <property type="match status" value="1"/>
</dbReference>
<keyword evidence="1" id="KW-0378">Hydrolase</keyword>
<evidence type="ECO:0008006" key="6">
    <source>
        <dbReference type="Google" id="ProtNLM"/>
    </source>
</evidence>
<evidence type="ECO:0000256" key="1">
    <source>
        <dbReference type="ARBA" id="ARBA00022801"/>
    </source>
</evidence>
<evidence type="ECO:0000313" key="4">
    <source>
        <dbReference type="EMBL" id="MBB4620377.1"/>
    </source>
</evidence>
<dbReference type="Proteomes" id="UP000533637">
    <property type="component" value="Unassembled WGS sequence"/>
</dbReference>
<dbReference type="InterPro" id="IPR029018">
    <property type="entry name" value="Hex-like_dom2"/>
</dbReference>
<reference evidence="4 5" key="1">
    <citation type="submission" date="2020-08" db="EMBL/GenBank/DDBJ databases">
        <title>Genomic Encyclopedia of Type Strains, Phase IV (KMG-IV): sequencing the most valuable type-strain genomes for metagenomic binning, comparative biology and taxonomic classification.</title>
        <authorList>
            <person name="Goeker M."/>
        </authorList>
    </citation>
    <scope>NUCLEOTIDE SEQUENCE [LARGE SCALE GENOMIC DNA]</scope>
    <source>
        <strain evidence="4 5">DSM 102983</strain>
    </source>
</reference>
<dbReference type="Pfam" id="PF16126">
    <property type="entry name" value="DUF4838"/>
    <property type="match status" value="1"/>
</dbReference>
<proteinExistence type="predicted"/>
<evidence type="ECO:0000313" key="5">
    <source>
        <dbReference type="Proteomes" id="UP000533637"/>
    </source>
</evidence>
<accession>A0ABR6KFU4</accession>
<dbReference type="PANTHER" id="PTHR47406:SF2">
    <property type="entry name" value="ALPHA GLUCURONIDASE N-TERMINAL DOMAIN-CONTAINING PROTEIN"/>
    <property type="match status" value="1"/>
</dbReference>
<sequence length="632" mass="72896">MKKKVLSCLILCCGLLCSGFLQAKKSFLLEGAYIVTSDSSTNTVRLAAVELQYFIWKTTGFKPEITSRIPVGSKGIFVGRSRYTEAMQLADKPFGEQEYLIDVTPERIVLMGQDEDFQSEAERNKGRDNNGISPEKDRPVLDYGLVTGDDSVNGLMVPLPSIYDAQGTCYAVYDFIERFLGVRFFGPSPENVFIPEARKIKVACQQIRRAPAIKYRHGTYTFEWPIVKEQYMGATGDMQQLFIRRLRMGGRKWAANHAFTGYQDRFLRKNPKRPELFESYHPEYFAKGRNGGASERQFCYTNPGFIRQVAEDAVRYFREGKTFAEQIALGDYFAIVPLDNANWCTCEECQMQLALDKANIIGSHFNCGTATHYIWNFINNVAKEVKKEKIMGDKKLTALAYHVYAYLPKDIQLEDNIAVVPCLHPRNYWVPGMERNEMKFYKAWIEESKKSGRDVFLWNYLCFPTERGIISNFNVFPGFNIHKSGEQIRMYAADRVKGVFFCGTGEQLDFYITMRLMDDPALDIDLLMDEFFDNYFGQASKSMKAFYTKIESVYSDPKNYPENIQTEEAQFHQTEEIAWRYLGTPDVMDDLRLTIEKAQKSAKSDLEKRRVESWVNGVWKYMLKGYSSFNQK</sequence>
<keyword evidence="5" id="KW-1185">Reference proteome</keyword>
<dbReference type="PANTHER" id="PTHR47406">
    <property type="entry name" value="COAGULATION FACTOR 5/8 TYPE, C-TERMINAL"/>
    <property type="match status" value="1"/>
</dbReference>
<comment type="caution">
    <text evidence="4">The sequence shown here is derived from an EMBL/GenBank/DDBJ whole genome shotgun (WGS) entry which is preliminary data.</text>
</comment>
<evidence type="ECO:0000256" key="3">
    <source>
        <dbReference type="SAM" id="SignalP"/>
    </source>
</evidence>
<gene>
    <name evidence="4" type="ORF">GGQ57_000251</name>
</gene>
<feature type="region of interest" description="Disordered" evidence="2">
    <location>
        <begin position="119"/>
        <end position="138"/>
    </location>
</feature>
<evidence type="ECO:0000256" key="2">
    <source>
        <dbReference type="SAM" id="MobiDB-lite"/>
    </source>
</evidence>
<feature type="compositionally biased region" description="Basic and acidic residues" evidence="2">
    <location>
        <begin position="120"/>
        <end position="138"/>
    </location>
</feature>
<protein>
    <recommendedName>
        <fullName evidence="6">DUF4838 domain-containing protein</fullName>
    </recommendedName>
</protein>
<name>A0ABR6KFU4_9BACT</name>
<organism evidence="4 5">
    <name type="scientific">Parabacteroides faecis</name>
    <dbReference type="NCBI Taxonomy" id="1217282"/>
    <lineage>
        <taxon>Bacteria</taxon>
        <taxon>Pseudomonadati</taxon>
        <taxon>Bacteroidota</taxon>
        <taxon>Bacteroidia</taxon>
        <taxon>Bacteroidales</taxon>
        <taxon>Tannerellaceae</taxon>
        <taxon>Parabacteroides</taxon>
    </lineage>
</organism>
<dbReference type="RefSeq" id="WP_183668436.1">
    <property type="nucleotide sequence ID" value="NZ_BMPB01000006.1"/>
</dbReference>
<feature type="signal peptide" evidence="3">
    <location>
        <begin position="1"/>
        <end position="23"/>
    </location>
</feature>
<dbReference type="InterPro" id="IPR032287">
    <property type="entry name" value="DUF4838"/>
</dbReference>
<feature type="chain" id="PRO_5045517716" description="DUF4838 domain-containing protein" evidence="3">
    <location>
        <begin position="24"/>
        <end position="632"/>
    </location>
</feature>
<dbReference type="SUPFAM" id="SSF55545">
    <property type="entry name" value="beta-N-acetylhexosaminidase-like domain"/>
    <property type="match status" value="1"/>
</dbReference>
<keyword evidence="3" id="KW-0732">Signal</keyword>
<dbReference type="EMBL" id="JACHOC010000001">
    <property type="protein sequence ID" value="MBB4620377.1"/>
    <property type="molecule type" value="Genomic_DNA"/>
</dbReference>